<dbReference type="InterPro" id="IPR017274">
    <property type="entry name" value="YlbP"/>
</dbReference>
<dbReference type="NCBIfam" id="NF010241">
    <property type="entry name" value="PRK13688.1"/>
    <property type="match status" value="1"/>
</dbReference>
<evidence type="ECO:0000256" key="1">
    <source>
        <dbReference type="ARBA" id="ARBA00022679"/>
    </source>
</evidence>
<evidence type="ECO:0000256" key="2">
    <source>
        <dbReference type="ARBA" id="ARBA00023315"/>
    </source>
</evidence>
<dbReference type="Gene3D" id="3.40.630.30">
    <property type="match status" value="1"/>
</dbReference>
<evidence type="ECO:0000256" key="4">
    <source>
        <dbReference type="SAM" id="MobiDB-lite"/>
    </source>
</evidence>
<dbReference type="EC" id="2.3.1.-" evidence="3"/>
<keyword evidence="1 3" id="KW-0808">Transferase</keyword>
<accession>A0A9D1TJ68</accession>
<protein>
    <recommendedName>
        <fullName evidence="3">Uncharacterized N-acetyltransferase H9895_03640</fullName>
        <ecNumber evidence="3">2.3.1.-</ecNumber>
    </recommendedName>
</protein>
<dbReference type="EMBL" id="DXHX01000050">
    <property type="protein sequence ID" value="HIV74156.1"/>
    <property type="molecule type" value="Genomic_DNA"/>
</dbReference>
<dbReference type="Proteomes" id="UP000823937">
    <property type="component" value="Unassembled WGS sequence"/>
</dbReference>
<keyword evidence="2 3" id="KW-0012">Acyltransferase</keyword>
<name>A0A9D1TJ68_9BACI</name>
<gene>
    <name evidence="6" type="ORF">H9895_03640</name>
</gene>
<dbReference type="PIRSF" id="PIRSF037732">
    <property type="entry name" value="YlbP_prd"/>
    <property type="match status" value="1"/>
</dbReference>
<feature type="domain" description="N-acetyltransferase" evidence="5">
    <location>
        <begin position="7"/>
        <end position="149"/>
    </location>
</feature>
<evidence type="ECO:0000313" key="6">
    <source>
        <dbReference type="EMBL" id="HIV74156.1"/>
    </source>
</evidence>
<evidence type="ECO:0000313" key="7">
    <source>
        <dbReference type="Proteomes" id="UP000823937"/>
    </source>
</evidence>
<dbReference type="HAMAP" id="MF_00824">
    <property type="entry name" value="Acetyltransf_YlbP"/>
    <property type="match status" value="1"/>
</dbReference>
<proteinExistence type="inferred from homology"/>
<dbReference type="InterPro" id="IPR000182">
    <property type="entry name" value="GNAT_dom"/>
</dbReference>
<dbReference type="CDD" id="cd04301">
    <property type="entry name" value="NAT_SF"/>
    <property type="match status" value="1"/>
</dbReference>
<feature type="region of interest" description="Disordered" evidence="4">
    <location>
        <begin position="156"/>
        <end position="179"/>
    </location>
</feature>
<reference evidence="6" key="2">
    <citation type="submission" date="2021-04" db="EMBL/GenBank/DDBJ databases">
        <authorList>
            <person name="Gilroy R."/>
        </authorList>
    </citation>
    <scope>NUCLEOTIDE SEQUENCE</scope>
    <source>
        <strain evidence="6">CHK169-2315</strain>
    </source>
</reference>
<organism evidence="6 7">
    <name type="scientific">Candidatus Pseudogracilibacillus intestinigallinarum</name>
    <dbReference type="NCBI Taxonomy" id="2838742"/>
    <lineage>
        <taxon>Bacteria</taxon>
        <taxon>Bacillati</taxon>
        <taxon>Bacillota</taxon>
        <taxon>Bacilli</taxon>
        <taxon>Bacillales</taxon>
        <taxon>Bacillaceae</taxon>
        <taxon>Pseudogracilibacillus</taxon>
    </lineage>
</organism>
<reference evidence="6" key="1">
    <citation type="journal article" date="2021" name="PeerJ">
        <title>Extensive microbial diversity within the chicken gut microbiome revealed by metagenomics and culture.</title>
        <authorList>
            <person name="Gilroy R."/>
            <person name="Ravi A."/>
            <person name="Getino M."/>
            <person name="Pursley I."/>
            <person name="Horton D.L."/>
            <person name="Alikhan N.F."/>
            <person name="Baker D."/>
            <person name="Gharbi K."/>
            <person name="Hall N."/>
            <person name="Watson M."/>
            <person name="Adriaenssens E.M."/>
            <person name="Foster-Nyarko E."/>
            <person name="Jarju S."/>
            <person name="Secka A."/>
            <person name="Antonio M."/>
            <person name="Oren A."/>
            <person name="Chaudhuri R.R."/>
            <person name="La Ragione R."/>
            <person name="Hildebrand F."/>
            <person name="Pallen M.J."/>
        </authorList>
    </citation>
    <scope>NUCLEOTIDE SEQUENCE</scope>
    <source>
        <strain evidence="6">CHK169-2315</strain>
    </source>
</reference>
<dbReference type="Pfam" id="PF00583">
    <property type="entry name" value="Acetyltransf_1"/>
    <property type="match status" value="1"/>
</dbReference>
<dbReference type="PROSITE" id="PS51186">
    <property type="entry name" value="GNAT"/>
    <property type="match status" value="1"/>
</dbReference>
<sequence length="179" mass="21295">MVKVERLLINYKTLEDFKQFQQYGAQELSMLEDLQNEMIENDSKSPFYGIYYGNTLVARMSLYERSKEYDHYFNPPQDYYVLWKLEVLPDYRNQGYAKMLVDFAKSFNVPIKTNPFIKANEFWEKMDFESASYNIERDFGENPYIWMPEGVKEAIQPPSRLGAEKPAQKKETTKKAEKK</sequence>
<feature type="compositionally biased region" description="Basic and acidic residues" evidence="4">
    <location>
        <begin position="162"/>
        <end position="179"/>
    </location>
</feature>
<evidence type="ECO:0000256" key="3">
    <source>
        <dbReference type="HAMAP-Rule" id="MF_00824"/>
    </source>
</evidence>
<dbReference type="AlphaFoldDB" id="A0A9D1TJ68"/>
<dbReference type="GO" id="GO:0016747">
    <property type="term" value="F:acyltransferase activity, transferring groups other than amino-acyl groups"/>
    <property type="evidence" value="ECO:0007669"/>
    <property type="project" value="UniProtKB-UniRule"/>
</dbReference>
<comment type="caution">
    <text evidence="6">The sequence shown here is derived from an EMBL/GenBank/DDBJ whole genome shotgun (WGS) entry which is preliminary data.</text>
</comment>
<dbReference type="SUPFAM" id="SSF55729">
    <property type="entry name" value="Acyl-CoA N-acyltransferases (Nat)"/>
    <property type="match status" value="1"/>
</dbReference>
<dbReference type="InterPro" id="IPR016181">
    <property type="entry name" value="Acyl_CoA_acyltransferase"/>
</dbReference>
<evidence type="ECO:0000259" key="5">
    <source>
        <dbReference type="PROSITE" id="PS51186"/>
    </source>
</evidence>